<evidence type="ECO:0000256" key="6">
    <source>
        <dbReference type="ARBA" id="ARBA00022801"/>
    </source>
</evidence>
<dbReference type="InterPro" id="IPR009045">
    <property type="entry name" value="Zn_M74/Hedgehog-like"/>
</dbReference>
<dbReference type="PROSITE" id="PS51318">
    <property type="entry name" value="TAT"/>
    <property type="match status" value="1"/>
</dbReference>
<dbReference type="PANTHER" id="PTHR37425:SF1">
    <property type="entry name" value="OUTER MEMBRANE PROTEIN"/>
    <property type="match status" value="1"/>
</dbReference>
<keyword evidence="9" id="KW-0961">Cell wall biogenesis/degradation</keyword>
<comment type="pathway">
    <text evidence="2">Cell wall biogenesis; cell wall polysaccharide biosynthesis.</text>
</comment>
<gene>
    <name evidence="13" type="ORF">FHR98_000076</name>
</gene>
<dbReference type="GO" id="GO:0006508">
    <property type="term" value="P:proteolysis"/>
    <property type="evidence" value="ECO:0007669"/>
    <property type="project" value="UniProtKB-KW"/>
</dbReference>
<dbReference type="GO" id="GO:0008237">
    <property type="term" value="F:metallopeptidase activity"/>
    <property type="evidence" value="ECO:0007669"/>
    <property type="project" value="UniProtKB-KW"/>
</dbReference>
<evidence type="ECO:0000256" key="7">
    <source>
        <dbReference type="ARBA" id="ARBA00022833"/>
    </source>
</evidence>
<feature type="signal peptide" evidence="12">
    <location>
        <begin position="1"/>
        <end position="34"/>
    </location>
</feature>
<comment type="similarity">
    <text evidence="10">Belongs to the peptidase M15 family.</text>
</comment>
<evidence type="ECO:0000313" key="14">
    <source>
        <dbReference type="Proteomes" id="UP000581135"/>
    </source>
</evidence>
<dbReference type="GO" id="GO:0046872">
    <property type="term" value="F:metal ion binding"/>
    <property type="evidence" value="ECO:0007669"/>
    <property type="project" value="UniProtKB-KW"/>
</dbReference>
<evidence type="ECO:0000256" key="10">
    <source>
        <dbReference type="ARBA" id="ARBA00093448"/>
    </source>
</evidence>
<evidence type="ECO:0000256" key="8">
    <source>
        <dbReference type="ARBA" id="ARBA00023049"/>
    </source>
</evidence>
<comment type="caution">
    <text evidence="13">The sequence shown here is derived from an EMBL/GenBank/DDBJ whole genome shotgun (WGS) entry which is preliminary data.</text>
</comment>
<evidence type="ECO:0000313" key="13">
    <source>
        <dbReference type="EMBL" id="MBB3063811.1"/>
    </source>
</evidence>
<evidence type="ECO:0000256" key="11">
    <source>
        <dbReference type="ARBA" id="ARBA00093666"/>
    </source>
</evidence>
<dbReference type="InterPro" id="IPR006311">
    <property type="entry name" value="TAT_signal"/>
</dbReference>
<dbReference type="AlphaFoldDB" id="A0A839SLV8"/>
<dbReference type="SUPFAM" id="SSF55166">
    <property type="entry name" value="Hedgehog/DD-peptidase"/>
    <property type="match status" value="1"/>
</dbReference>
<dbReference type="Gene3D" id="3.30.1380.10">
    <property type="match status" value="1"/>
</dbReference>
<name>A0A839SLV8_9PROT</name>
<protein>
    <recommendedName>
        <fullName evidence="11">Murein endopeptidase K</fullName>
    </recommendedName>
</protein>
<dbReference type="InterPro" id="IPR010275">
    <property type="entry name" value="MepK"/>
</dbReference>
<comment type="cofactor">
    <cofactor evidence="1">
        <name>Zn(2+)</name>
        <dbReference type="ChEBI" id="CHEBI:29105"/>
    </cofactor>
</comment>
<keyword evidence="6" id="KW-0378">Hydrolase</keyword>
<keyword evidence="3" id="KW-0645">Protease</keyword>
<keyword evidence="5 12" id="KW-0732">Signal</keyword>
<feature type="chain" id="PRO_5032632843" description="Murein endopeptidase K" evidence="12">
    <location>
        <begin position="35"/>
        <end position="186"/>
    </location>
</feature>
<organism evidence="13 14">
    <name type="scientific">Limibacillus halophilus</name>
    <dbReference type="NCBI Taxonomy" id="1579333"/>
    <lineage>
        <taxon>Bacteria</taxon>
        <taxon>Pseudomonadati</taxon>
        <taxon>Pseudomonadota</taxon>
        <taxon>Alphaproteobacteria</taxon>
        <taxon>Rhodospirillales</taxon>
        <taxon>Rhodovibrionaceae</taxon>
        <taxon>Limibacillus</taxon>
    </lineage>
</organism>
<evidence type="ECO:0000256" key="3">
    <source>
        <dbReference type="ARBA" id="ARBA00022670"/>
    </source>
</evidence>
<evidence type="ECO:0000256" key="9">
    <source>
        <dbReference type="ARBA" id="ARBA00023316"/>
    </source>
</evidence>
<evidence type="ECO:0000256" key="12">
    <source>
        <dbReference type="SAM" id="SignalP"/>
    </source>
</evidence>
<dbReference type="Proteomes" id="UP000581135">
    <property type="component" value="Unassembled WGS sequence"/>
</dbReference>
<evidence type="ECO:0000256" key="4">
    <source>
        <dbReference type="ARBA" id="ARBA00022723"/>
    </source>
</evidence>
<dbReference type="CDD" id="cd14844">
    <property type="entry name" value="Zn-DD-carboxypeptidase_like"/>
    <property type="match status" value="1"/>
</dbReference>
<keyword evidence="7" id="KW-0862">Zinc</keyword>
<dbReference type="GO" id="GO:0071555">
    <property type="term" value="P:cell wall organization"/>
    <property type="evidence" value="ECO:0007669"/>
    <property type="project" value="UniProtKB-KW"/>
</dbReference>
<evidence type="ECO:0000256" key="1">
    <source>
        <dbReference type="ARBA" id="ARBA00001947"/>
    </source>
</evidence>
<dbReference type="EMBL" id="JACHXA010000001">
    <property type="protein sequence ID" value="MBB3063811.1"/>
    <property type="molecule type" value="Genomic_DNA"/>
</dbReference>
<dbReference type="RefSeq" id="WP_221205655.1">
    <property type="nucleotide sequence ID" value="NZ_JACHXA010000001.1"/>
</dbReference>
<keyword evidence="8" id="KW-0482">Metalloprotease</keyword>
<evidence type="ECO:0000256" key="5">
    <source>
        <dbReference type="ARBA" id="ARBA00022729"/>
    </source>
</evidence>
<proteinExistence type="inferred from homology"/>
<keyword evidence="14" id="KW-1185">Reference proteome</keyword>
<reference evidence="13 14" key="1">
    <citation type="submission" date="2020-08" db="EMBL/GenBank/DDBJ databases">
        <title>Genomic Encyclopedia of Type Strains, Phase III (KMG-III): the genomes of soil and plant-associated and newly described type strains.</title>
        <authorList>
            <person name="Whitman W."/>
        </authorList>
    </citation>
    <scope>NUCLEOTIDE SEQUENCE [LARGE SCALE GENOMIC DNA]</scope>
    <source>
        <strain evidence="13 14">CECT 8803</strain>
    </source>
</reference>
<evidence type="ECO:0000256" key="2">
    <source>
        <dbReference type="ARBA" id="ARBA00004776"/>
    </source>
</evidence>
<keyword evidence="4" id="KW-0479">Metal-binding</keyword>
<dbReference type="PANTHER" id="PTHR37425">
    <property type="match status" value="1"/>
</dbReference>
<sequence>MTDDAPNNLTRRRLLVAGASLAATSLLPLSPALAASGPSVRKLSFHHLHTGETLTTTFWADGKFQPQGLGKLERLMRDWRNGAQHKIDEGLYQFLYALHRRMDTNSPFEIISAYRSPQTNDALRRVSTGVAKRSLHMEGMAIDVRLPGRQLAALRDKAWDLQLGGVGYYPKSDFIHLDTGRVRRWG</sequence>
<dbReference type="Pfam" id="PF05951">
    <property type="entry name" value="Peptidase_M15_2"/>
    <property type="match status" value="1"/>
</dbReference>
<accession>A0A839SLV8</accession>